<name>A0A067A368_HYDMR</name>
<dbReference type="PROSITE" id="PS51197">
    <property type="entry name" value="HTH_RRF2_2"/>
    <property type="match status" value="1"/>
</dbReference>
<sequence length="150" mass="16796">MQLTKYTDYALRVLMYLAIQEDRTEKIQIQTIADKFGIPKNHLIKVVHRLGQEGFISTVKGKGGGIFLCRAPSTISVGQVVRRLETTLNPVNCDEPVCCIKEVCMLKPALYAAMEAFLSTLDNYTLADITQNEQNLVNLLHTGGTENFFK</sequence>
<accession>A0A067A368</accession>
<dbReference type="RefSeq" id="WP_029907837.1">
    <property type="nucleotide sequence ID" value="NZ_AP020335.1"/>
</dbReference>
<dbReference type="GO" id="GO:0003700">
    <property type="term" value="F:DNA-binding transcription factor activity"/>
    <property type="evidence" value="ECO:0007669"/>
    <property type="project" value="TreeGrafter"/>
</dbReference>
<dbReference type="InterPro" id="IPR036388">
    <property type="entry name" value="WH-like_DNA-bd_sf"/>
</dbReference>
<protein>
    <submittedName>
        <fullName evidence="2">BadM/Rrf2 family transcriptional regulator</fullName>
    </submittedName>
</protein>
<dbReference type="SUPFAM" id="SSF46785">
    <property type="entry name" value="Winged helix' DNA-binding domain"/>
    <property type="match status" value="1"/>
</dbReference>
<dbReference type="AlphaFoldDB" id="A0A067A368"/>
<reference evidence="2 3" key="1">
    <citation type="submission" date="2014-04" db="EMBL/GenBank/DDBJ databases">
        <title>Draft genome sequence of Hydrogenovibrio marinus MH-110, a model organism for aerobic H2 metabolism.</title>
        <authorList>
            <person name="Cha H.J."/>
            <person name="Jo B.H."/>
            <person name="Hwang B.H."/>
        </authorList>
    </citation>
    <scope>NUCLEOTIDE SEQUENCE [LARGE SCALE GENOMIC DNA]</scope>
    <source>
        <strain evidence="2 3">MH-110</strain>
    </source>
</reference>
<dbReference type="EMBL" id="JMIU01000001">
    <property type="protein sequence ID" value="KDN96795.1"/>
    <property type="molecule type" value="Genomic_DNA"/>
</dbReference>
<comment type="caution">
    <text evidence="2">The sequence shown here is derived from an EMBL/GenBank/DDBJ whole genome shotgun (WGS) entry which is preliminary data.</text>
</comment>
<dbReference type="GO" id="GO:0005829">
    <property type="term" value="C:cytosol"/>
    <property type="evidence" value="ECO:0007669"/>
    <property type="project" value="TreeGrafter"/>
</dbReference>
<dbReference type="PANTHER" id="PTHR33221">
    <property type="entry name" value="WINGED HELIX-TURN-HELIX TRANSCRIPTIONAL REGULATOR, RRF2 FAMILY"/>
    <property type="match status" value="1"/>
</dbReference>
<gene>
    <name evidence="2" type="ORF">EI16_11185</name>
</gene>
<proteinExistence type="predicted"/>
<dbReference type="PANTHER" id="PTHR33221:SF4">
    <property type="entry name" value="HTH-TYPE TRANSCRIPTIONAL REPRESSOR NSRR"/>
    <property type="match status" value="1"/>
</dbReference>
<dbReference type="InterPro" id="IPR000944">
    <property type="entry name" value="Tscrpt_reg_Rrf2"/>
</dbReference>
<organism evidence="2 3">
    <name type="scientific">Hydrogenovibrio marinus</name>
    <dbReference type="NCBI Taxonomy" id="28885"/>
    <lineage>
        <taxon>Bacteria</taxon>
        <taxon>Pseudomonadati</taxon>
        <taxon>Pseudomonadota</taxon>
        <taxon>Gammaproteobacteria</taxon>
        <taxon>Thiotrichales</taxon>
        <taxon>Piscirickettsiaceae</taxon>
        <taxon>Hydrogenovibrio</taxon>
    </lineage>
</organism>
<dbReference type="Gene3D" id="1.10.10.10">
    <property type="entry name" value="Winged helix-like DNA-binding domain superfamily/Winged helix DNA-binding domain"/>
    <property type="match status" value="1"/>
</dbReference>
<evidence type="ECO:0000256" key="1">
    <source>
        <dbReference type="ARBA" id="ARBA00023125"/>
    </source>
</evidence>
<dbReference type="NCBIfam" id="TIGR00738">
    <property type="entry name" value="rrf2_super"/>
    <property type="match status" value="1"/>
</dbReference>
<dbReference type="Proteomes" id="UP000027341">
    <property type="component" value="Unassembled WGS sequence"/>
</dbReference>
<evidence type="ECO:0000313" key="2">
    <source>
        <dbReference type="EMBL" id="KDN96795.1"/>
    </source>
</evidence>
<dbReference type="GO" id="GO:0003677">
    <property type="term" value="F:DNA binding"/>
    <property type="evidence" value="ECO:0007669"/>
    <property type="project" value="UniProtKB-KW"/>
</dbReference>
<evidence type="ECO:0000313" key="3">
    <source>
        <dbReference type="Proteomes" id="UP000027341"/>
    </source>
</evidence>
<dbReference type="InterPro" id="IPR036390">
    <property type="entry name" value="WH_DNA-bd_sf"/>
</dbReference>
<dbReference type="STRING" id="28885.EI16_11185"/>
<keyword evidence="1" id="KW-0238">DNA-binding</keyword>
<dbReference type="Pfam" id="PF02082">
    <property type="entry name" value="Rrf2"/>
    <property type="match status" value="1"/>
</dbReference>
<keyword evidence="3" id="KW-1185">Reference proteome</keyword>